<name>A0A2S3GXF4_9POAL</name>
<feature type="region of interest" description="Disordered" evidence="1">
    <location>
        <begin position="1"/>
        <end position="35"/>
    </location>
</feature>
<accession>A0A2S3GXF4</accession>
<dbReference type="EMBL" id="CM008047">
    <property type="protein sequence ID" value="PAN10680.2"/>
    <property type="molecule type" value="Genomic_DNA"/>
</dbReference>
<reference evidence="2" key="1">
    <citation type="submission" date="2018-04" db="EMBL/GenBank/DDBJ databases">
        <title>WGS assembly of Panicum hallii.</title>
        <authorList>
            <person name="Lovell J."/>
            <person name="Jenkins J."/>
            <person name="Lowry D."/>
            <person name="Mamidi S."/>
            <person name="Sreedasyam A."/>
            <person name="Weng X."/>
            <person name="Barry K."/>
            <person name="Bonette J."/>
            <person name="Campitelli B."/>
            <person name="Daum C."/>
            <person name="Gordon S."/>
            <person name="Gould B."/>
            <person name="Lipzen A."/>
            <person name="Macqueen A."/>
            <person name="Palacio-Mejia J."/>
            <person name="Plott C."/>
            <person name="Shakirov E."/>
            <person name="Shu S."/>
            <person name="Yoshinaga Y."/>
            <person name="Zane M."/>
            <person name="Rokhsar D."/>
            <person name="Grimwood J."/>
            <person name="Schmutz J."/>
            <person name="Juenger T."/>
        </authorList>
    </citation>
    <scope>NUCLEOTIDE SEQUENCE [LARGE SCALE GENOMIC DNA]</scope>
    <source>
        <strain evidence="2">FIL2</strain>
    </source>
</reference>
<dbReference type="AlphaFoldDB" id="A0A2S3GXF4"/>
<organism evidence="2">
    <name type="scientific">Panicum hallii</name>
    <dbReference type="NCBI Taxonomy" id="206008"/>
    <lineage>
        <taxon>Eukaryota</taxon>
        <taxon>Viridiplantae</taxon>
        <taxon>Streptophyta</taxon>
        <taxon>Embryophyta</taxon>
        <taxon>Tracheophyta</taxon>
        <taxon>Spermatophyta</taxon>
        <taxon>Magnoliopsida</taxon>
        <taxon>Liliopsida</taxon>
        <taxon>Poales</taxon>
        <taxon>Poaceae</taxon>
        <taxon>PACMAD clade</taxon>
        <taxon>Panicoideae</taxon>
        <taxon>Panicodae</taxon>
        <taxon>Paniceae</taxon>
        <taxon>Panicinae</taxon>
        <taxon>Panicum</taxon>
        <taxon>Panicum sect. Panicum</taxon>
    </lineage>
</organism>
<proteinExistence type="predicted"/>
<dbReference type="Proteomes" id="UP000243499">
    <property type="component" value="Chromosome 2"/>
</dbReference>
<evidence type="ECO:0000256" key="1">
    <source>
        <dbReference type="SAM" id="MobiDB-lite"/>
    </source>
</evidence>
<feature type="compositionally biased region" description="Pro residues" evidence="1">
    <location>
        <begin position="18"/>
        <end position="28"/>
    </location>
</feature>
<gene>
    <name evidence="2" type="ORF">PAHAL_2G110000</name>
</gene>
<protein>
    <submittedName>
        <fullName evidence="2">Uncharacterized protein</fullName>
    </submittedName>
</protein>
<evidence type="ECO:0000313" key="2">
    <source>
        <dbReference type="EMBL" id="PAN10680.2"/>
    </source>
</evidence>
<dbReference type="Gramene" id="PAN10680">
    <property type="protein sequence ID" value="PAN10680"/>
    <property type="gene ID" value="PAHAL_2G110000"/>
</dbReference>
<sequence length="92" mass="10020">MTTLPPPHPTALLQPRPNGRPPAPPTPAGQPSVKGKMVPFMTASLKDVSIGEITVPYDSKHTIAKLTALVVEDQKVKLSEKDPFRRQCNFCC</sequence>